<evidence type="ECO:0000259" key="8">
    <source>
        <dbReference type="Pfam" id="PF05140"/>
    </source>
</evidence>
<dbReference type="PANTHER" id="PTHR31566:SF0">
    <property type="entry name" value="CYTOCHROME C BIOGENESIS PROTEIN CCS1, CHLOROPLASTIC"/>
    <property type="match status" value="1"/>
</dbReference>
<evidence type="ECO:0000256" key="7">
    <source>
        <dbReference type="SAM" id="Phobius"/>
    </source>
</evidence>
<feature type="transmembrane region" description="Helical" evidence="7">
    <location>
        <begin position="472"/>
        <end position="491"/>
    </location>
</feature>
<dbReference type="Pfam" id="PF05140">
    <property type="entry name" value="ResB"/>
    <property type="match status" value="1"/>
</dbReference>
<evidence type="ECO:0000313" key="9">
    <source>
        <dbReference type="EMBL" id="KIC66799.1"/>
    </source>
</evidence>
<evidence type="ECO:0000256" key="3">
    <source>
        <dbReference type="ARBA" id="ARBA00022748"/>
    </source>
</evidence>
<sequence length="598" mass="63782">MSERVNVKKKQTAPVAEAKAQAALPALGPKGMLRWAWTQLTSMRTALFLLLLLAVAAVPGSLFPQRPANPATVTQYIKDHPDYGKLLDTLQLYDVYSSVWFSAIYLLLFISLIGCVVPRAIAHYKAMRSQPPRTPQRLSRLPEYGTLVIPSDAGIPASDAINNAAGLLRKRGYRVEVRDADGALPSLGAERGFLKEVGNLVFHTSLIGVLVSVAAGGLFGYSGQRILVEGDTFVNTLVGYDQFNPGTNFQSSQLQPYSLQLDKFNITFDRESKGKFGQPIDFAATVTTKENPDAPPKQEILKVNDPVSLGGTSIYLTGNGYAPVVTIRDGAGNVAMQGPVVAKLQGENYYSSVVIKVPDAKPDQLGFVGFFLPTAFVTDKNVSFSADPELFNPQLTLNSYYGNLGLDTGAPQNVFELDVKNLTPLNARNLAAGGITLAPGSTYTLPDGKGSISFDGVKRYIGVDIHHNPGQVSALVFALLAVAGLILSLYVNRRRVWVRTGTAADGRTMVEYGLLARGEDHRLAGEAAALRKLFSTEWQLPDGGDEGQAAEVAGGSQQTPSRTSDNVAGSVDNAAGPAENADGSVTTPAGPTGPEKDQ</sequence>
<keyword evidence="5 7" id="KW-0472">Membrane</keyword>
<keyword evidence="4 7" id="KW-1133">Transmembrane helix</keyword>
<evidence type="ECO:0000256" key="4">
    <source>
        <dbReference type="ARBA" id="ARBA00022989"/>
    </source>
</evidence>
<protein>
    <submittedName>
        <fullName evidence="9">Cytochrome C biogenesis protein ResB</fullName>
    </submittedName>
</protein>
<organism evidence="9 10">
    <name type="scientific">Pseudarthrobacter phenanthrenivorans</name>
    <name type="common">Arthrobacter phenanthrenivorans</name>
    <dbReference type="NCBI Taxonomy" id="361575"/>
    <lineage>
        <taxon>Bacteria</taxon>
        <taxon>Bacillati</taxon>
        <taxon>Actinomycetota</taxon>
        <taxon>Actinomycetes</taxon>
        <taxon>Micrococcales</taxon>
        <taxon>Micrococcaceae</taxon>
        <taxon>Pseudarthrobacter</taxon>
    </lineage>
</organism>
<dbReference type="InterPro" id="IPR007816">
    <property type="entry name" value="ResB-like_domain"/>
</dbReference>
<keyword evidence="3" id="KW-0201">Cytochrome c-type biogenesis</keyword>
<dbReference type="OrthoDB" id="3949537at2"/>
<proteinExistence type="predicted"/>
<comment type="subcellular location">
    <subcellularLocation>
        <location evidence="1">Membrane</location>
        <topology evidence="1">Multi-pass membrane protein</topology>
    </subcellularLocation>
</comment>
<evidence type="ECO:0000256" key="5">
    <source>
        <dbReference type="ARBA" id="ARBA00023136"/>
    </source>
</evidence>
<evidence type="ECO:0000256" key="1">
    <source>
        <dbReference type="ARBA" id="ARBA00004141"/>
    </source>
</evidence>
<feature type="region of interest" description="Disordered" evidence="6">
    <location>
        <begin position="540"/>
        <end position="598"/>
    </location>
</feature>
<reference evidence="9 10" key="1">
    <citation type="submission" date="2014-12" db="EMBL/GenBank/DDBJ databases">
        <title>Genome sequencing of Arthrobacter phenanthrenivorans SWC37.</title>
        <authorList>
            <person name="Tan P.W."/>
            <person name="Chan K.-G."/>
        </authorList>
    </citation>
    <scope>NUCLEOTIDE SEQUENCE [LARGE SCALE GENOMIC DNA]</scope>
    <source>
        <strain evidence="9 10">SWC37</strain>
    </source>
</reference>
<dbReference type="Proteomes" id="UP000031196">
    <property type="component" value="Unassembled WGS sequence"/>
</dbReference>
<comment type="caution">
    <text evidence="9">The sequence shown here is derived from an EMBL/GenBank/DDBJ whole genome shotgun (WGS) entry which is preliminary data.</text>
</comment>
<feature type="domain" description="ResB-like" evidence="8">
    <location>
        <begin position="43"/>
        <end position="526"/>
    </location>
</feature>
<dbReference type="EMBL" id="JWTB01000019">
    <property type="protein sequence ID" value="KIC66799.1"/>
    <property type="molecule type" value="Genomic_DNA"/>
</dbReference>
<feature type="compositionally biased region" description="Polar residues" evidence="6">
    <location>
        <begin position="555"/>
        <end position="567"/>
    </location>
</feature>
<feature type="transmembrane region" description="Helical" evidence="7">
    <location>
        <begin position="46"/>
        <end position="63"/>
    </location>
</feature>
<feature type="transmembrane region" description="Helical" evidence="7">
    <location>
        <begin position="99"/>
        <end position="121"/>
    </location>
</feature>
<dbReference type="GO" id="GO:0017004">
    <property type="term" value="P:cytochrome complex assembly"/>
    <property type="evidence" value="ECO:0007669"/>
    <property type="project" value="UniProtKB-KW"/>
</dbReference>
<keyword evidence="2 7" id="KW-0812">Transmembrane</keyword>
<evidence type="ECO:0000256" key="2">
    <source>
        <dbReference type="ARBA" id="ARBA00022692"/>
    </source>
</evidence>
<evidence type="ECO:0000256" key="6">
    <source>
        <dbReference type="SAM" id="MobiDB-lite"/>
    </source>
</evidence>
<dbReference type="PANTHER" id="PTHR31566">
    <property type="entry name" value="CYTOCHROME C BIOGENESIS PROTEIN CCS1, CHLOROPLASTIC"/>
    <property type="match status" value="1"/>
</dbReference>
<name>A0A0B4D082_PSEPS</name>
<gene>
    <name evidence="9" type="ORF">RM50_10390</name>
</gene>
<accession>A0A0B4D082</accession>
<dbReference type="InterPro" id="IPR023494">
    <property type="entry name" value="Cyt_c_bgen_Ccs1/CcsB/ResB"/>
</dbReference>
<feature type="transmembrane region" description="Helical" evidence="7">
    <location>
        <begin position="200"/>
        <end position="221"/>
    </location>
</feature>
<dbReference type="AlphaFoldDB" id="A0A0B4D082"/>
<evidence type="ECO:0000313" key="10">
    <source>
        <dbReference type="Proteomes" id="UP000031196"/>
    </source>
</evidence>
<dbReference type="RefSeq" id="WP_043452385.1">
    <property type="nucleotide sequence ID" value="NZ_JWTB01000019.1"/>
</dbReference>
<dbReference type="GO" id="GO:0016020">
    <property type="term" value="C:membrane"/>
    <property type="evidence" value="ECO:0007669"/>
    <property type="project" value="UniProtKB-SubCell"/>
</dbReference>